<organism evidence="12 13">
    <name type="scientific">Amanita muscaria (strain Koide BX008)</name>
    <dbReference type="NCBI Taxonomy" id="946122"/>
    <lineage>
        <taxon>Eukaryota</taxon>
        <taxon>Fungi</taxon>
        <taxon>Dikarya</taxon>
        <taxon>Basidiomycota</taxon>
        <taxon>Agaricomycotina</taxon>
        <taxon>Agaricomycetes</taxon>
        <taxon>Agaricomycetidae</taxon>
        <taxon>Agaricales</taxon>
        <taxon>Pluteineae</taxon>
        <taxon>Amanitaceae</taxon>
        <taxon>Amanita</taxon>
    </lineage>
</organism>
<feature type="region of interest" description="Disordered" evidence="10">
    <location>
        <begin position="298"/>
        <end position="332"/>
    </location>
</feature>
<sequence length="332" mass="37369">MPELPEVERAVRLLRSIGVGKTICKVETTEDKLVFMQTTHDQFAAEIVNRTIQDVCRYGKVFYLELNGKGRAPVLHFGMTGNLQVRGEEPLRYQESPKRPSVTWPPKYMKFVLHLADEASNVTAEVAFMDARRLGRIRLCISPTAEPPISELGFDPILSMPSMTDFLPMVRRRTCPVKALLLDQSFSAGVGNWVADEILYHARIHPEQRCNTLTDDQLNSLHNHITDVCSTAVAVNADSQQFPENWLFRYRWGKGKKKTDAGTLILPNGEPATIKWVTVGGRTSAYIVELQRLPSNADLGLSNEPQPVSRPLRGGKRKRLVDDLPLQQPSKR</sequence>
<comment type="similarity">
    <text evidence="2">Belongs to the FPG family.</text>
</comment>
<protein>
    <recommendedName>
        <fullName evidence="11">Formamidopyrimidine-DNA glycosylase catalytic domain-containing protein</fullName>
    </recommendedName>
</protein>
<dbReference type="PANTHER" id="PTHR22993">
    <property type="entry name" value="FORMAMIDOPYRIMIDINE-DNA GLYCOSYLASE"/>
    <property type="match status" value="1"/>
</dbReference>
<evidence type="ECO:0000256" key="5">
    <source>
        <dbReference type="ARBA" id="ARBA00023125"/>
    </source>
</evidence>
<feature type="domain" description="Formamidopyrimidine-DNA glycosylase catalytic" evidence="11">
    <location>
        <begin position="2"/>
        <end position="135"/>
    </location>
</feature>
<dbReference type="InterPro" id="IPR035937">
    <property type="entry name" value="FPG_N"/>
</dbReference>
<dbReference type="Pfam" id="PF06831">
    <property type="entry name" value="H2TH"/>
    <property type="match status" value="1"/>
</dbReference>
<accession>A0A0C2XM17</accession>
<keyword evidence="9" id="KW-0326">Glycosidase</keyword>
<evidence type="ECO:0000256" key="2">
    <source>
        <dbReference type="ARBA" id="ARBA00009409"/>
    </source>
</evidence>
<comment type="catalytic activity">
    <reaction evidence="1">
        <text>Hydrolysis of DNA containing ring-opened 7-methylguanine residues, releasing 2,6-diamino-4-hydroxy-5-(N-methyl)formamidopyrimidine.</text>
        <dbReference type="EC" id="3.2.2.23"/>
    </reaction>
</comment>
<evidence type="ECO:0000256" key="3">
    <source>
        <dbReference type="ARBA" id="ARBA00022763"/>
    </source>
</evidence>
<keyword evidence="3" id="KW-0227">DNA damage</keyword>
<dbReference type="SMART" id="SM00898">
    <property type="entry name" value="Fapy_DNA_glyco"/>
    <property type="match status" value="1"/>
</dbReference>
<evidence type="ECO:0000256" key="7">
    <source>
        <dbReference type="ARBA" id="ARBA00023239"/>
    </source>
</evidence>
<evidence type="ECO:0000313" key="12">
    <source>
        <dbReference type="EMBL" id="KIL70566.1"/>
    </source>
</evidence>
<evidence type="ECO:0000256" key="9">
    <source>
        <dbReference type="ARBA" id="ARBA00023295"/>
    </source>
</evidence>
<dbReference type="InterPro" id="IPR012319">
    <property type="entry name" value="FPG_cat"/>
</dbReference>
<dbReference type="PROSITE" id="PS51068">
    <property type="entry name" value="FPG_CAT"/>
    <property type="match status" value="1"/>
</dbReference>
<evidence type="ECO:0000256" key="10">
    <source>
        <dbReference type="SAM" id="MobiDB-lite"/>
    </source>
</evidence>
<evidence type="ECO:0000256" key="8">
    <source>
        <dbReference type="ARBA" id="ARBA00023268"/>
    </source>
</evidence>
<evidence type="ECO:0000259" key="11">
    <source>
        <dbReference type="PROSITE" id="PS51068"/>
    </source>
</evidence>
<dbReference type="OrthoDB" id="444592at2759"/>
<dbReference type="Gene3D" id="3.20.190.10">
    <property type="entry name" value="MutM-like, N-terminal"/>
    <property type="match status" value="1"/>
</dbReference>
<dbReference type="STRING" id="946122.A0A0C2XM17"/>
<dbReference type="Proteomes" id="UP000054549">
    <property type="component" value="Unassembled WGS sequence"/>
</dbReference>
<dbReference type="GO" id="GO:0003906">
    <property type="term" value="F:DNA-(apurinic or apyrimidinic site) endonuclease activity"/>
    <property type="evidence" value="ECO:0007669"/>
    <property type="project" value="InterPro"/>
</dbReference>
<dbReference type="AlphaFoldDB" id="A0A0C2XM17"/>
<gene>
    <name evidence="12" type="ORF">M378DRAFT_183205</name>
</gene>
<keyword evidence="6" id="KW-0234">DNA repair</keyword>
<dbReference type="SUPFAM" id="SSF46946">
    <property type="entry name" value="S13-like H2TH domain"/>
    <property type="match status" value="1"/>
</dbReference>
<dbReference type="HOGENOM" id="CLU_038423_0_1_1"/>
<dbReference type="GO" id="GO:0006284">
    <property type="term" value="P:base-excision repair"/>
    <property type="evidence" value="ECO:0007669"/>
    <property type="project" value="InterPro"/>
</dbReference>
<dbReference type="Pfam" id="PF01149">
    <property type="entry name" value="Fapy_DNA_glyco"/>
    <property type="match status" value="1"/>
</dbReference>
<dbReference type="InterPro" id="IPR010979">
    <property type="entry name" value="Ribosomal_uS13-like_H2TH"/>
</dbReference>
<reference evidence="12 13" key="1">
    <citation type="submission" date="2014-04" db="EMBL/GenBank/DDBJ databases">
        <title>Evolutionary Origins and Diversification of the Mycorrhizal Mutualists.</title>
        <authorList>
            <consortium name="DOE Joint Genome Institute"/>
            <consortium name="Mycorrhizal Genomics Consortium"/>
            <person name="Kohler A."/>
            <person name="Kuo A."/>
            <person name="Nagy L.G."/>
            <person name="Floudas D."/>
            <person name="Copeland A."/>
            <person name="Barry K.W."/>
            <person name="Cichocki N."/>
            <person name="Veneault-Fourrey C."/>
            <person name="LaButti K."/>
            <person name="Lindquist E.A."/>
            <person name="Lipzen A."/>
            <person name="Lundell T."/>
            <person name="Morin E."/>
            <person name="Murat C."/>
            <person name="Riley R."/>
            <person name="Ohm R."/>
            <person name="Sun H."/>
            <person name="Tunlid A."/>
            <person name="Henrissat B."/>
            <person name="Grigoriev I.V."/>
            <person name="Hibbett D.S."/>
            <person name="Martin F."/>
        </authorList>
    </citation>
    <scope>NUCLEOTIDE SEQUENCE [LARGE SCALE GENOMIC DNA]</scope>
    <source>
        <strain evidence="12 13">Koide BX008</strain>
    </source>
</reference>
<keyword evidence="5" id="KW-0238">DNA-binding</keyword>
<dbReference type="GO" id="GO:0008270">
    <property type="term" value="F:zinc ion binding"/>
    <property type="evidence" value="ECO:0007669"/>
    <property type="project" value="InterPro"/>
</dbReference>
<keyword evidence="8" id="KW-0511">Multifunctional enzyme</keyword>
<dbReference type="Gene3D" id="1.10.8.50">
    <property type="match status" value="1"/>
</dbReference>
<evidence type="ECO:0000256" key="4">
    <source>
        <dbReference type="ARBA" id="ARBA00022801"/>
    </source>
</evidence>
<evidence type="ECO:0000256" key="6">
    <source>
        <dbReference type="ARBA" id="ARBA00023204"/>
    </source>
</evidence>
<dbReference type="GO" id="GO:0003684">
    <property type="term" value="F:damaged DNA binding"/>
    <property type="evidence" value="ECO:0007669"/>
    <property type="project" value="InterPro"/>
</dbReference>
<keyword evidence="4" id="KW-0378">Hydrolase</keyword>
<dbReference type="EMBL" id="KN818223">
    <property type="protein sequence ID" value="KIL70566.1"/>
    <property type="molecule type" value="Genomic_DNA"/>
</dbReference>
<dbReference type="GO" id="GO:0005634">
    <property type="term" value="C:nucleus"/>
    <property type="evidence" value="ECO:0007669"/>
    <property type="project" value="TreeGrafter"/>
</dbReference>
<evidence type="ECO:0000256" key="1">
    <source>
        <dbReference type="ARBA" id="ARBA00001668"/>
    </source>
</evidence>
<keyword evidence="7" id="KW-0456">Lyase</keyword>
<evidence type="ECO:0000313" key="13">
    <source>
        <dbReference type="Proteomes" id="UP000054549"/>
    </source>
</evidence>
<dbReference type="SUPFAM" id="SSF81624">
    <property type="entry name" value="N-terminal domain of MutM-like DNA repair proteins"/>
    <property type="match status" value="1"/>
</dbReference>
<dbReference type="InterPro" id="IPR015886">
    <property type="entry name" value="H2TH_FPG"/>
</dbReference>
<name>A0A0C2XM17_AMAMK</name>
<dbReference type="SMART" id="SM01232">
    <property type="entry name" value="H2TH"/>
    <property type="match status" value="1"/>
</dbReference>
<proteinExistence type="inferred from homology"/>
<keyword evidence="13" id="KW-1185">Reference proteome</keyword>
<dbReference type="GO" id="GO:0016829">
    <property type="term" value="F:lyase activity"/>
    <property type="evidence" value="ECO:0007669"/>
    <property type="project" value="UniProtKB-KW"/>
</dbReference>
<dbReference type="CDD" id="cd08972">
    <property type="entry name" value="PF_Nei_N"/>
    <property type="match status" value="1"/>
</dbReference>
<dbReference type="PANTHER" id="PTHR22993:SF9">
    <property type="entry name" value="FORMAMIDOPYRIMIDINE-DNA GLYCOSYLASE"/>
    <property type="match status" value="1"/>
</dbReference>
<dbReference type="InParanoid" id="A0A0C2XM17"/>
<dbReference type="FunFam" id="1.10.8.50:FF:000009">
    <property type="entry name" value="Formamidopyrimidine-DNA glycosylase"/>
    <property type="match status" value="1"/>
</dbReference>
<dbReference type="GO" id="GO:0008534">
    <property type="term" value="F:oxidized purine nucleobase lesion DNA N-glycosylase activity"/>
    <property type="evidence" value="ECO:0007669"/>
    <property type="project" value="UniProtKB-EC"/>
</dbReference>